<comment type="caution">
    <text evidence="2">The sequence shown here is derived from an EMBL/GenBank/DDBJ whole genome shotgun (WGS) entry which is preliminary data.</text>
</comment>
<dbReference type="SUPFAM" id="SSF88713">
    <property type="entry name" value="Glycoside hydrolase/deacetylase"/>
    <property type="match status" value="1"/>
</dbReference>
<dbReference type="RefSeq" id="WP_307396122.1">
    <property type="nucleotide sequence ID" value="NZ_BAAADK010000014.1"/>
</dbReference>
<gene>
    <name evidence="2" type="ORF">J2S11_003221</name>
</gene>
<keyword evidence="1" id="KW-1133">Transmembrane helix</keyword>
<evidence type="ECO:0000256" key="1">
    <source>
        <dbReference type="SAM" id="Phobius"/>
    </source>
</evidence>
<dbReference type="PANTHER" id="PTHR34216">
    <property type="match status" value="1"/>
</dbReference>
<organism evidence="2 3">
    <name type="scientific">Caldalkalibacillus horti</name>
    <dbReference type="NCBI Taxonomy" id="77523"/>
    <lineage>
        <taxon>Bacteria</taxon>
        <taxon>Bacillati</taxon>
        <taxon>Bacillota</taxon>
        <taxon>Bacilli</taxon>
        <taxon>Bacillales</taxon>
        <taxon>Bacillaceae</taxon>
        <taxon>Caldalkalibacillus</taxon>
    </lineage>
</organism>
<keyword evidence="1" id="KW-0812">Transmembrane</keyword>
<dbReference type="InterPro" id="IPR051398">
    <property type="entry name" value="Polysacch_Deacetylase"/>
</dbReference>
<protein>
    <recommendedName>
        <fullName evidence="4">Polysaccharide deacetylase</fullName>
    </recommendedName>
</protein>
<dbReference type="EMBL" id="JAUSTY010000014">
    <property type="protein sequence ID" value="MDQ0167296.1"/>
    <property type="molecule type" value="Genomic_DNA"/>
</dbReference>
<sequence length="593" mass="68847">MAEMRRKKHSSALNYRRKDRWKVWKTLIQILILIVLVWLIVQALFHFKSYEEPDRSMWTNDQGFVALTYFGVGRTGTPKHVARAELDQQLQALYDQGYQSISQEDILQFYADGSPLPEKALFLAFEDGRNDSVLYSQRLLEKYNYKATVLTYADKMGDNRHRKFIQPRDIKRIVKTGYWETGSNGYRLAYINIFDDEGNHVSNYLDENEADKTSMAYYNHYLMDFIRDEQMIPIENRTEMEERITADYLAMENVYNRTLGYVPDLYMIMHANAMYRGMNRLVSNINSEHTERIFKLHFNREGSAYNTNEENIYDLTRAQVAPYWHTNHLLMKLQKDTGQSMDFVLGDEEQAGKWEQLQGTTEFKDDTIILTSPPAEAGQLYLKSSAELTDSRISVKLLGNVVGQQTIYLRYDREQDSFIRILLENNEIRIEEKGAGQEEAKELFTTTLDEVLWKEEDLAFDKASVYTLDQATSGTASEEEEYPSNIQNTRELEVVVLGNSLSLSVDEQKLVDQLEIDQAVASGGVMLEAMYHPQNEKDDIYDGVFLDLIIKSLEAGEEQEVTIFTNKPTSLQEVIRTIKNFVNRTIDWVIDVF</sequence>
<keyword evidence="1" id="KW-0472">Membrane</keyword>
<reference evidence="2 3" key="1">
    <citation type="submission" date="2023-07" db="EMBL/GenBank/DDBJ databases">
        <title>Genomic Encyclopedia of Type Strains, Phase IV (KMG-IV): sequencing the most valuable type-strain genomes for metagenomic binning, comparative biology and taxonomic classification.</title>
        <authorList>
            <person name="Goeker M."/>
        </authorList>
    </citation>
    <scope>NUCLEOTIDE SEQUENCE [LARGE SCALE GENOMIC DNA]</scope>
    <source>
        <strain evidence="2 3">DSM 12751</strain>
    </source>
</reference>
<dbReference type="Gene3D" id="3.20.20.370">
    <property type="entry name" value="Glycoside hydrolase/deacetylase"/>
    <property type="match status" value="1"/>
</dbReference>
<feature type="transmembrane region" description="Helical" evidence="1">
    <location>
        <begin position="26"/>
        <end position="47"/>
    </location>
</feature>
<dbReference type="Proteomes" id="UP001235840">
    <property type="component" value="Unassembled WGS sequence"/>
</dbReference>
<dbReference type="PANTHER" id="PTHR34216:SF3">
    <property type="entry name" value="POLY-BETA-1,6-N-ACETYL-D-GLUCOSAMINE N-DEACETYLASE"/>
    <property type="match status" value="1"/>
</dbReference>
<evidence type="ECO:0000313" key="2">
    <source>
        <dbReference type="EMBL" id="MDQ0167296.1"/>
    </source>
</evidence>
<proteinExistence type="predicted"/>
<evidence type="ECO:0000313" key="3">
    <source>
        <dbReference type="Proteomes" id="UP001235840"/>
    </source>
</evidence>
<evidence type="ECO:0008006" key="4">
    <source>
        <dbReference type="Google" id="ProtNLM"/>
    </source>
</evidence>
<accession>A0ABT9W230</accession>
<name>A0ABT9W230_9BACI</name>
<keyword evidence="3" id="KW-1185">Reference proteome</keyword>
<dbReference type="InterPro" id="IPR011330">
    <property type="entry name" value="Glyco_hydro/deAcase_b/a-brl"/>
</dbReference>